<evidence type="ECO:0000313" key="3">
    <source>
        <dbReference type="Proteomes" id="UP000323521"/>
    </source>
</evidence>
<keyword evidence="1" id="KW-0472">Membrane</keyword>
<feature type="transmembrane region" description="Helical" evidence="1">
    <location>
        <begin position="152"/>
        <end position="169"/>
    </location>
</feature>
<dbReference type="InterPro" id="IPR025291">
    <property type="entry name" value="DUF4153"/>
</dbReference>
<dbReference type="Proteomes" id="UP000323521">
    <property type="component" value="Chromosome"/>
</dbReference>
<protein>
    <submittedName>
        <fullName evidence="2">Uncharacterized protein</fullName>
    </submittedName>
</protein>
<proteinExistence type="predicted"/>
<reference evidence="2 3" key="1">
    <citation type="submission" date="2016-10" db="EMBL/GenBank/DDBJ databases">
        <title>Complete Genome Sequence of Peptococcaceae strain DCMF.</title>
        <authorList>
            <person name="Edwards R.J."/>
            <person name="Holland S.I."/>
            <person name="Deshpande N.P."/>
            <person name="Wong Y.K."/>
            <person name="Ertan H."/>
            <person name="Manefield M."/>
            <person name="Russell T.L."/>
            <person name="Lee M.J."/>
        </authorList>
    </citation>
    <scope>NUCLEOTIDE SEQUENCE [LARGE SCALE GENOMIC DNA]</scope>
    <source>
        <strain evidence="2 3">DCMF</strain>
    </source>
</reference>
<sequence length="556" mass="60808">MNEQFAGKNGLPAEQPVLASSGALSLGGTPLLRQTTEPFVADRKDGIFALAVFVLGYFFARWVLFSWQGWGVALFTLAYCGSVTLYFLKKGVHISRAGWFWLTVVVLTGISFALWTNNGLEPWRSLLLFCSAVYWVLCATGLPLLGKTSNWLGLDGFNGLFVIPLTNFACQYKSLAFLGSNKKAEGRQIFSIGLGLLLTLIVGGMVLPLLMAADSGGFSKITGGILTYLQGMRKEIFQLFFYGILAIPIAAYIFGLVSGSVHKRGCDILKKDSSLKFLSTLRVLPTATIYTLLGLLCTLYVVFIASQTPYFFSAFAGERPEGWQVYSEYARRGFFELCRIAAINLSVLTAANFLSKKLRGDSLPLKIFNTLLSLLTLILIATALSKMVLYIGVYGLSMRRLLPCLFMILMAVVYGGVIALQKWQYSIVRLTVGVGVVMLCTLCLLDPDSLVARYNAERYLSGTLNSFDVAILYRSGPAGVDPALKVYAQTGDPVLQDQLKTYLLDMQQQTAQSLGKSGDNLQKARARQKTMEFAAMNPAKQSTLTGSGGEGMFVKP</sequence>
<dbReference type="EMBL" id="CP017634">
    <property type="protein sequence ID" value="ATW25433.1"/>
    <property type="molecule type" value="Genomic_DNA"/>
</dbReference>
<feature type="transmembrane region" description="Helical" evidence="1">
    <location>
        <begin position="47"/>
        <end position="64"/>
    </location>
</feature>
<dbReference type="AlphaFoldDB" id="A0A3G1KSD8"/>
<keyword evidence="1" id="KW-0812">Transmembrane</keyword>
<name>A0A3G1KSD8_FORW1</name>
<feature type="transmembrane region" description="Helical" evidence="1">
    <location>
        <begin position="189"/>
        <end position="210"/>
    </location>
</feature>
<accession>A0A3G1KSD8</accession>
<keyword evidence="3" id="KW-1185">Reference proteome</keyword>
<gene>
    <name evidence="2" type="ORF">DCMF_12190</name>
</gene>
<feature type="transmembrane region" description="Helical" evidence="1">
    <location>
        <begin position="401"/>
        <end position="420"/>
    </location>
</feature>
<dbReference type="RefSeq" id="WP_214659301.1">
    <property type="nucleotide sequence ID" value="NZ_CP017634.1"/>
</dbReference>
<feature type="transmembrane region" description="Helical" evidence="1">
    <location>
        <begin position="100"/>
        <end position="117"/>
    </location>
</feature>
<keyword evidence="1" id="KW-1133">Transmembrane helix</keyword>
<feature type="transmembrane region" description="Helical" evidence="1">
    <location>
        <begin position="70"/>
        <end position="88"/>
    </location>
</feature>
<feature type="transmembrane region" description="Helical" evidence="1">
    <location>
        <begin position="426"/>
        <end position="445"/>
    </location>
</feature>
<feature type="transmembrane region" description="Helical" evidence="1">
    <location>
        <begin position="281"/>
        <end position="303"/>
    </location>
</feature>
<evidence type="ECO:0000256" key="1">
    <source>
        <dbReference type="SAM" id="Phobius"/>
    </source>
</evidence>
<evidence type="ECO:0000313" key="2">
    <source>
        <dbReference type="EMBL" id="ATW25433.1"/>
    </source>
</evidence>
<dbReference type="KEGG" id="fwa:DCMF_12190"/>
<organism evidence="2 3">
    <name type="scientific">Formimonas warabiya</name>
    <dbReference type="NCBI Taxonomy" id="1761012"/>
    <lineage>
        <taxon>Bacteria</taxon>
        <taxon>Bacillati</taxon>
        <taxon>Bacillota</taxon>
        <taxon>Clostridia</taxon>
        <taxon>Eubacteriales</taxon>
        <taxon>Peptococcaceae</taxon>
        <taxon>Candidatus Formimonas</taxon>
    </lineage>
</organism>
<feature type="transmembrane region" description="Helical" evidence="1">
    <location>
        <begin position="239"/>
        <end position="261"/>
    </location>
</feature>
<feature type="transmembrane region" description="Helical" evidence="1">
    <location>
        <begin position="367"/>
        <end position="389"/>
    </location>
</feature>
<feature type="transmembrane region" description="Helical" evidence="1">
    <location>
        <begin position="123"/>
        <end position="145"/>
    </location>
</feature>
<dbReference type="Pfam" id="PF13687">
    <property type="entry name" value="DUF4153"/>
    <property type="match status" value="1"/>
</dbReference>